<sequence length="499" mass="56079">MEFSENIQVQADSSCRGVQDDDVYPVHVFDDAKVNRKLLSWVMRFNDVLDPERLHAALSRLLEIGDWRKLGGRLRLKETGKLEIHAPTPFTIDRPAVAFTHDGFEDVNIEDHPIASSFPAPTDGPSIQPVSINFRPFLAPPGYPPTLGDMIRRHAPQVSLHVTSFRNATLVAVAWPHTLMDAVGQQALLRGWSLVLAGREQEVPRVLGARQDVLERVDDEQESPEALGIEKDRLGKLGKLALIARFLWDKFWGPRLELRAVYLPEAAFSRLQRQVRQQLAECPENTDQDRFVSEGDILTAWVTRAIASTRSASRPVTVINLFNARFRLPLLRKEESAAGIYAQNMVLPAFALLSPKLARGPLGPIALQHRRHIAQQTARPQTLSMLRAMRRDLEAGKGADFFFGKPNALLVFFNNLTKLDLMQAADFGPAVLRQGEDKEARTNPPGTMVVYWNQLVDEVPGGPDCFYMLGKDFGGSYWLMGKLRPQTWTRIGAELREME</sequence>
<dbReference type="GeneID" id="68349735"/>
<dbReference type="InterPro" id="IPR023213">
    <property type="entry name" value="CAT-like_dom_sf"/>
</dbReference>
<reference evidence="1" key="1">
    <citation type="submission" date="2021-09" db="EMBL/GenBank/DDBJ databases">
        <title>A high-quality genome of the endoparasitic fungus Hirsutella rhossiliensis with a comparison of Hirsutella genomes reveals transposable elements contributing to genome size variation.</title>
        <authorList>
            <person name="Lin R."/>
            <person name="Jiao Y."/>
            <person name="Sun X."/>
            <person name="Ling J."/>
            <person name="Xie B."/>
            <person name="Cheng X."/>
        </authorList>
    </citation>
    <scope>NUCLEOTIDE SEQUENCE</scope>
    <source>
        <strain evidence="1">HR02</strain>
    </source>
</reference>
<comment type="caution">
    <text evidence="1">The sequence shown here is derived from an EMBL/GenBank/DDBJ whole genome shotgun (WGS) entry which is preliminary data.</text>
</comment>
<organism evidence="1 2">
    <name type="scientific">Hirsutella rhossiliensis</name>
    <dbReference type="NCBI Taxonomy" id="111463"/>
    <lineage>
        <taxon>Eukaryota</taxon>
        <taxon>Fungi</taxon>
        <taxon>Dikarya</taxon>
        <taxon>Ascomycota</taxon>
        <taxon>Pezizomycotina</taxon>
        <taxon>Sordariomycetes</taxon>
        <taxon>Hypocreomycetidae</taxon>
        <taxon>Hypocreales</taxon>
        <taxon>Ophiocordycipitaceae</taxon>
        <taxon>Hirsutella</taxon>
    </lineage>
</organism>
<accession>A0A9P8N915</accession>
<dbReference type="RefSeq" id="XP_044725477.1">
    <property type="nucleotide sequence ID" value="XM_044859077.1"/>
</dbReference>
<protein>
    <submittedName>
        <fullName evidence="1">Transcriptional regulator sdnM</fullName>
    </submittedName>
</protein>
<proteinExistence type="predicted"/>
<keyword evidence="2" id="KW-1185">Reference proteome</keyword>
<dbReference type="EMBL" id="JAIZPD010000001">
    <property type="protein sequence ID" value="KAH0967964.1"/>
    <property type="molecule type" value="Genomic_DNA"/>
</dbReference>
<dbReference type="AlphaFoldDB" id="A0A9P8N915"/>
<name>A0A9P8N915_9HYPO</name>
<dbReference type="OrthoDB" id="21502at2759"/>
<evidence type="ECO:0000313" key="2">
    <source>
        <dbReference type="Proteomes" id="UP000824596"/>
    </source>
</evidence>
<evidence type="ECO:0000313" key="1">
    <source>
        <dbReference type="EMBL" id="KAH0967964.1"/>
    </source>
</evidence>
<dbReference type="Gene3D" id="3.30.559.10">
    <property type="entry name" value="Chloramphenicol acetyltransferase-like domain"/>
    <property type="match status" value="2"/>
</dbReference>
<dbReference type="Proteomes" id="UP000824596">
    <property type="component" value="Unassembled WGS sequence"/>
</dbReference>
<gene>
    <name evidence="1" type="ORF">HRG_00606</name>
</gene>